<evidence type="ECO:0000256" key="10">
    <source>
        <dbReference type="PIRNR" id="PIRNR015601"/>
    </source>
</evidence>
<keyword evidence="7 10" id="KW-0949">S-adenosyl-L-methionine</keyword>
<evidence type="ECO:0000313" key="13">
    <source>
        <dbReference type="EMBL" id="ACY12738.1"/>
    </source>
</evidence>
<organism evidence="13 14">
    <name type="scientific">Haliangium ochraceum (strain DSM 14365 / JCM 11303 / SMP-2)</name>
    <dbReference type="NCBI Taxonomy" id="502025"/>
    <lineage>
        <taxon>Bacteria</taxon>
        <taxon>Pseudomonadati</taxon>
        <taxon>Myxococcota</taxon>
        <taxon>Polyangia</taxon>
        <taxon>Haliangiales</taxon>
        <taxon>Kofleriaceae</taxon>
        <taxon>Haliangium</taxon>
    </lineage>
</organism>
<evidence type="ECO:0000256" key="6">
    <source>
        <dbReference type="ARBA" id="ARBA00022679"/>
    </source>
</evidence>
<dbReference type="OrthoDB" id="9815641at2"/>
<dbReference type="GO" id="GO:0005737">
    <property type="term" value="C:cytoplasm"/>
    <property type="evidence" value="ECO:0007669"/>
    <property type="project" value="UniProtKB-SubCell"/>
</dbReference>
<dbReference type="Gene3D" id="3.40.1280.10">
    <property type="match status" value="1"/>
</dbReference>
<evidence type="ECO:0000256" key="1">
    <source>
        <dbReference type="ARBA" id="ARBA00004496"/>
    </source>
</evidence>
<keyword evidence="6 10" id="KW-0808">Transferase</keyword>
<evidence type="ECO:0000256" key="3">
    <source>
        <dbReference type="ARBA" id="ARBA00022490"/>
    </source>
</evidence>
<dbReference type="CDD" id="cd18084">
    <property type="entry name" value="RsmE-like"/>
    <property type="match status" value="1"/>
</dbReference>
<keyword evidence="4 10" id="KW-0698">rRNA processing</keyword>
<evidence type="ECO:0000256" key="2">
    <source>
        <dbReference type="ARBA" id="ARBA00005528"/>
    </source>
</evidence>
<feature type="domain" description="Ribosomal RNA small subunit methyltransferase E PUA-like" evidence="12">
    <location>
        <begin position="21"/>
        <end position="65"/>
    </location>
</feature>
<reference evidence="13 14" key="1">
    <citation type="journal article" date="2010" name="Stand. Genomic Sci.">
        <title>Complete genome sequence of Haliangium ochraceum type strain (SMP-2).</title>
        <authorList>
            <consortium name="US DOE Joint Genome Institute (JGI-PGF)"/>
            <person name="Ivanova N."/>
            <person name="Daum C."/>
            <person name="Lang E."/>
            <person name="Abt B."/>
            <person name="Kopitz M."/>
            <person name="Saunders E."/>
            <person name="Lapidus A."/>
            <person name="Lucas S."/>
            <person name="Glavina Del Rio T."/>
            <person name="Nolan M."/>
            <person name="Tice H."/>
            <person name="Copeland A."/>
            <person name="Cheng J.F."/>
            <person name="Chen F."/>
            <person name="Bruce D."/>
            <person name="Goodwin L."/>
            <person name="Pitluck S."/>
            <person name="Mavromatis K."/>
            <person name="Pati A."/>
            <person name="Mikhailova N."/>
            <person name="Chen A."/>
            <person name="Palaniappan K."/>
            <person name="Land M."/>
            <person name="Hauser L."/>
            <person name="Chang Y.J."/>
            <person name="Jeffries C.D."/>
            <person name="Detter J.C."/>
            <person name="Brettin T."/>
            <person name="Rohde M."/>
            <person name="Goker M."/>
            <person name="Bristow J."/>
            <person name="Markowitz V."/>
            <person name="Eisen J.A."/>
            <person name="Hugenholtz P."/>
            <person name="Kyrpides N.C."/>
            <person name="Klenk H.P."/>
        </authorList>
    </citation>
    <scope>NUCLEOTIDE SEQUENCE [LARGE SCALE GENOMIC DNA]</scope>
    <source>
        <strain evidence="14">DSM 14365 / CIP 107738 / JCM 11303 / AJ 13395 / SMP-2</strain>
    </source>
</reference>
<dbReference type="InterPro" id="IPR029028">
    <property type="entry name" value="Alpha/beta_knot_MTases"/>
</dbReference>
<dbReference type="InterPro" id="IPR046887">
    <property type="entry name" value="RsmE_PUA-like"/>
</dbReference>
<dbReference type="Proteomes" id="UP000001880">
    <property type="component" value="Chromosome"/>
</dbReference>
<dbReference type="EC" id="2.1.1.193" evidence="10"/>
<dbReference type="EMBL" id="CP001804">
    <property type="protein sequence ID" value="ACY12738.1"/>
    <property type="molecule type" value="Genomic_DNA"/>
</dbReference>
<dbReference type="GO" id="GO:0070042">
    <property type="term" value="F:rRNA (uridine-N3-)-methyltransferase activity"/>
    <property type="evidence" value="ECO:0007669"/>
    <property type="project" value="TreeGrafter"/>
</dbReference>
<accession>D0LGJ2</accession>
<dbReference type="SUPFAM" id="SSF75217">
    <property type="entry name" value="alpha/beta knot"/>
    <property type="match status" value="1"/>
</dbReference>
<comment type="catalytic activity">
    <reaction evidence="9 10">
        <text>uridine(1498) in 16S rRNA + S-adenosyl-L-methionine = N(3)-methyluridine(1498) in 16S rRNA + S-adenosyl-L-homocysteine + H(+)</text>
        <dbReference type="Rhea" id="RHEA:42920"/>
        <dbReference type="Rhea" id="RHEA-COMP:10283"/>
        <dbReference type="Rhea" id="RHEA-COMP:10284"/>
        <dbReference type="ChEBI" id="CHEBI:15378"/>
        <dbReference type="ChEBI" id="CHEBI:57856"/>
        <dbReference type="ChEBI" id="CHEBI:59789"/>
        <dbReference type="ChEBI" id="CHEBI:65315"/>
        <dbReference type="ChEBI" id="CHEBI:74502"/>
        <dbReference type="EC" id="2.1.1.193"/>
    </reaction>
</comment>
<dbReference type="PIRSF" id="PIRSF015601">
    <property type="entry name" value="MTase_slr0722"/>
    <property type="match status" value="1"/>
</dbReference>
<dbReference type="InterPro" id="IPR029026">
    <property type="entry name" value="tRNA_m1G_MTases_N"/>
</dbReference>
<evidence type="ECO:0000259" key="11">
    <source>
        <dbReference type="Pfam" id="PF04452"/>
    </source>
</evidence>
<dbReference type="Pfam" id="PF20260">
    <property type="entry name" value="PUA_4"/>
    <property type="match status" value="1"/>
</dbReference>
<dbReference type="HOGENOM" id="CLU_067442_5_1_7"/>
<comment type="similarity">
    <text evidence="2 10">Belongs to the RNA methyltransferase RsmE family.</text>
</comment>
<dbReference type="InterPro" id="IPR006700">
    <property type="entry name" value="RsmE"/>
</dbReference>
<keyword evidence="3 10" id="KW-0963">Cytoplasm</keyword>
<feature type="domain" description="Ribosomal RNA small subunit methyltransferase E methyltransferase" evidence="11">
    <location>
        <begin position="74"/>
        <end position="238"/>
    </location>
</feature>
<dbReference type="NCBIfam" id="TIGR00046">
    <property type="entry name" value="RsmE family RNA methyltransferase"/>
    <property type="match status" value="1"/>
</dbReference>
<evidence type="ECO:0000259" key="12">
    <source>
        <dbReference type="Pfam" id="PF20260"/>
    </source>
</evidence>
<evidence type="ECO:0000256" key="4">
    <source>
        <dbReference type="ARBA" id="ARBA00022552"/>
    </source>
</evidence>
<dbReference type="PANTHER" id="PTHR30027">
    <property type="entry name" value="RIBOSOMAL RNA SMALL SUBUNIT METHYLTRANSFERASE E"/>
    <property type="match status" value="1"/>
</dbReference>
<dbReference type="PANTHER" id="PTHR30027:SF3">
    <property type="entry name" value="16S RRNA (URACIL(1498)-N(3))-METHYLTRANSFERASE"/>
    <property type="match status" value="1"/>
</dbReference>
<dbReference type="STRING" id="502025.Hoch_0097"/>
<comment type="subcellular location">
    <subcellularLocation>
        <location evidence="1 10">Cytoplasm</location>
    </subcellularLocation>
</comment>
<dbReference type="InterPro" id="IPR015947">
    <property type="entry name" value="PUA-like_sf"/>
</dbReference>
<proteinExistence type="inferred from homology"/>
<dbReference type="eggNOG" id="COG1385">
    <property type="taxonomic scope" value="Bacteria"/>
</dbReference>
<sequence>MSSRLFVEPASLRAGAVEVCGDDHRYLFRVRRLRVGDAVTLFDGAGREADARVAAIDGERAQLEVAEPRAVVAPSPCRVSVLPALIKGDRMDFCVQKLVELGVHEIAPVTSARTVVKLDGARAARRRERFVDIARAAARQCERATVPEIAAIAPLEQALASRAQTPLKLILWARERSRMLRDIVAQPLPAGVCVAVGPEGGFAPEEIEAAVAAGFEPVGLGGHVLRAETASLAAAALLMLAAPLPAAAAI</sequence>
<evidence type="ECO:0000256" key="9">
    <source>
        <dbReference type="ARBA" id="ARBA00047944"/>
    </source>
</evidence>
<dbReference type="NCBIfam" id="NF008692">
    <property type="entry name" value="PRK11713.1-5"/>
    <property type="match status" value="1"/>
</dbReference>
<dbReference type="Pfam" id="PF04452">
    <property type="entry name" value="Methyltrans_RNA"/>
    <property type="match status" value="1"/>
</dbReference>
<dbReference type="SUPFAM" id="SSF88697">
    <property type="entry name" value="PUA domain-like"/>
    <property type="match status" value="1"/>
</dbReference>
<comment type="function">
    <text evidence="8 10">Specifically methylates the N3 position of the uracil ring of uridine 1498 (m3U1498) in 16S rRNA. Acts on the fully assembled 30S ribosomal subunit.</text>
</comment>
<keyword evidence="14" id="KW-1185">Reference proteome</keyword>
<evidence type="ECO:0000256" key="7">
    <source>
        <dbReference type="ARBA" id="ARBA00022691"/>
    </source>
</evidence>
<dbReference type="AlphaFoldDB" id="D0LGJ2"/>
<evidence type="ECO:0000313" key="14">
    <source>
        <dbReference type="Proteomes" id="UP000001880"/>
    </source>
</evidence>
<dbReference type="InterPro" id="IPR046886">
    <property type="entry name" value="RsmE_MTase_dom"/>
</dbReference>
<dbReference type="KEGG" id="hoh:Hoch_0097"/>
<gene>
    <name evidence="13" type="ordered locus">Hoch_0097</name>
</gene>
<dbReference type="GO" id="GO:0070475">
    <property type="term" value="P:rRNA base methylation"/>
    <property type="evidence" value="ECO:0007669"/>
    <property type="project" value="TreeGrafter"/>
</dbReference>
<evidence type="ECO:0000256" key="5">
    <source>
        <dbReference type="ARBA" id="ARBA00022603"/>
    </source>
</evidence>
<keyword evidence="5 10" id="KW-0489">Methyltransferase</keyword>
<dbReference type="RefSeq" id="WP_012825365.1">
    <property type="nucleotide sequence ID" value="NC_013440.1"/>
</dbReference>
<evidence type="ECO:0000256" key="8">
    <source>
        <dbReference type="ARBA" id="ARBA00025699"/>
    </source>
</evidence>
<name>D0LGJ2_HALO1</name>
<protein>
    <recommendedName>
        <fullName evidence="10">Ribosomal RNA small subunit methyltransferase E</fullName>
        <ecNumber evidence="10">2.1.1.193</ecNumber>
    </recommendedName>
</protein>